<feature type="region of interest" description="Disordered" evidence="1">
    <location>
        <begin position="70"/>
        <end position="90"/>
    </location>
</feature>
<evidence type="ECO:0000256" key="1">
    <source>
        <dbReference type="SAM" id="MobiDB-lite"/>
    </source>
</evidence>
<dbReference type="InterPro" id="IPR007607">
    <property type="entry name" value="BacA/B"/>
</dbReference>
<feature type="compositionally biased region" description="Low complexity" evidence="1">
    <location>
        <begin position="164"/>
        <end position="185"/>
    </location>
</feature>
<protein>
    <recommendedName>
        <fullName evidence="3">Polymer-forming cytoskeletal protein</fullName>
    </recommendedName>
</protein>
<sequence length="504" mass="54403">MEKTADDFSVVIGKNSMLNLEGDGHLTFSDSLLVEGTLVGNLKCLVDVNAHVDTDFHGDYAHRSIIEANDEDEPGTSSSSPSSSTPLTPTLVKIGTEGELHADVKCVSTVEVWGKLVGDAHCDTLMVAPGAVIIGDISARIVSIGMGASLVGSMQTGEFSPPFSYSGRSSSSSSSRSESGSSDRSVMSDEIMDPLEEDEIGSLEEDVLQLTKERRRRQEENINNSNIWEDSIRYPIKKKTKDNIWNENDENSDDESDGVNNNAPDEFIASVGNDNSDGDGTTPVANRGSGPASISIYHKIMQDAALKKGCASYFGKRFAPRNVPLPNDSASSSSSSSSPQNKPWNWGDASRDSTDDILDDFGNSIGQYKDKDSFGNPLIRGADQDQVDSFRSIRDLSKETRKLLDNHRKEKEREDILRKSSPRGSGSGNSSSTSTRNNDYSGSSNSTPPPEFLNAIIDNDESPAATSTLFGKGNGNGKSRKRSTGNDTFESRNDDDGPLPPFLR</sequence>
<feature type="region of interest" description="Disordered" evidence="1">
    <location>
        <begin position="162"/>
        <end position="187"/>
    </location>
</feature>
<dbReference type="AlphaFoldDB" id="A0A7S3V973"/>
<feature type="region of interest" description="Disordered" evidence="1">
    <location>
        <begin position="325"/>
        <end position="381"/>
    </location>
</feature>
<reference evidence="2" key="1">
    <citation type="submission" date="2021-01" db="EMBL/GenBank/DDBJ databases">
        <authorList>
            <person name="Corre E."/>
            <person name="Pelletier E."/>
            <person name="Niang G."/>
            <person name="Scheremetjew M."/>
            <person name="Finn R."/>
            <person name="Kale V."/>
            <person name="Holt S."/>
            <person name="Cochrane G."/>
            <person name="Meng A."/>
            <person name="Brown T."/>
            <person name="Cohen L."/>
        </authorList>
    </citation>
    <scope>NUCLEOTIDE SEQUENCE</scope>
    <source>
        <strain evidence="2">MM31A-1</strain>
    </source>
</reference>
<name>A0A7S3V973_9STRA</name>
<organism evidence="2">
    <name type="scientific">Chaetoceros debilis</name>
    <dbReference type="NCBI Taxonomy" id="122233"/>
    <lineage>
        <taxon>Eukaryota</taxon>
        <taxon>Sar</taxon>
        <taxon>Stramenopiles</taxon>
        <taxon>Ochrophyta</taxon>
        <taxon>Bacillariophyta</taxon>
        <taxon>Coscinodiscophyceae</taxon>
        <taxon>Chaetocerotophycidae</taxon>
        <taxon>Chaetocerotales</taxon>
        <taxon>Chaetocerotaceae</taxon>
        <taxon>Chaetoceros</taxon>
    </lineage>
</organism>
<dbReference type="Pfam" id="PF04519">
    <property type="entry name" value="Bactofilin"/>
    <property type="match status" value="1"/>
</dbReference>
<feature type="compositionally biased region" description="Low complexity" evidence="1">
    <location>
        <begin position="422"/>
        <end position="438"/>
    </location>
</feature>
<feature type="compositionally biased region" description="Low complexity" evidence="1">
    <location>
        <begin position="76"/>
        <end position="90"/>
    </location>
</feature>
<proteinExistence type="predicted"/>
<evidence type="ECO:0000313" key="2">
    <source>
        <dbReference type="EMBL" id="CAE0465652.1"/>
    </source>
</evidence>
<feature type="compositionally biased region" description="Basic and acidic residues" evidence="1">
    <location>
        <begin position="402"/>
        <end position="418"/>
    </location>
</feature>
<feature type="region of interest" description="Disordered" evidence="1">
    <location>
        <begin position="402"/>
        <end position="504"/>
    </location>
</feature>
<accession>A0A7S3V973</accession>
<feature type="region of interest" description="Disordered" evidence="1">
    <location>
        <begin position="243"/>
        <end position="287"/>
    </location>
</feature>
<feature type="compositionally biased region" description="Acidic residues" evidence="1">
    <location>
        <begin position="247"/>
        <end position="257"/>
    </location>
</feature>
<evidence type="ECO:0008006" key="3">
    <source>
        <dbReference type="Google" id="ProtNLM"/>
    </source>
</evidence>
<dbReference type="EMBL" id="HBIO01013507">
    <property type="protein sequence ID" value="CAE0465652.1"/>
    <property type="molecule type" value="Transcribed_RNA"/>
</dbReference>
<feature type="compositionally biased region" description="Low complexity" evidence="1">
    <location>
        <begin position="329"/>
        <end position="338"/>
    </location>
</feature>
<gene>
    <name evidence="2" type="ORF">CDEB00056_LOCUS10493</name>
</gene>